<feature type="active site" evidence="2">
    <location>
        <position position="131"/>
    </location>
</feature>
<dbReference type="Proteomes" id="UP001229955">
    <property type="component" value="Chromosome"/>
</dbReference>
<dbReference type="KEGG" id="pspc:Strain318_000421"/>
<evidence type="ECO:0000313" key="5">
    <source>
        <dbReference type="EMBL" id="WKW14096.1"/>
    </source>
</evidence>
<proteinExistence type="inferred from homology"/>
<dbReference type="PRINTS" id="PR01576">
    <property type="entry name" value="PDEFORMYLASE"/>
</dbReference>
<dbReference type="EMBL" id="CP130613">
    <property type="protein sequence ID" value="WKW14096.1"/>
    <property type="molecule type" value="Genomic_DNA"/>
</dbReference>
<dbReference type="PANTHER" id="PTHR10458:SF22">
    <property type="entry name" value="PEPTIDE DEFORMYLASE"/>
    <property type="match status" value="1"/>
</dbReference>
<dbReference type="HAMAP" id="MF_00163">
    <property type="entry name" value="Pep_deformylase"/>
    <property type="match status" value="1"/>
</dbReference>
<evidence type="ECO:0000256" key="2">
    <source>
        <dbReference type="HAMAP-Rule" id="MF_00163"/>
    </source>
</evidence>
<comment type="similarity">
    <text evidence="1 2">Belongs to the polypeptide deformylase family.</text>
</comment>
<dbReference type="Gene3D" id="3.90.45.10">
    <property type="entry name" value="Peptide deformylase"/>
    <property type="match status" value="1"/>
</dbReference>
<evidence type="ECO:0000256" key="3">
    <source>
        <dbReference type="SAM" id="MobiDB-lite"/>
    </source>
</evidence>
<organism evidence="4">
    <name type="scientific">Pseudogemmatithrix spongiicola</name>
    <dbReference type="NCBI Taxonomy" id="3062599"/>
    <lineage>
        <taxon>Bacteria</taxon>
        <taxon>Pseudomonadati</taxon>
        <taxon>Gemmatimonadota</taxon>
        <taxon>Gemmatimonadia</taxon>
        <taxon>Gemmatimonadales</taxon>
        <taxon>Gemmatimonadaceae</taxon>
        <taxon>Pseudogemmatithrix</taxon>
    </lineage>
</organism>
<dbReference type="InterPro" id="IPR036821">
    <property type="entry name" value="Peptide_deformylase_sf"/>
</dbReference>
<evidence type="ECO:0000313" key="6">
    <source>
        <dbReference type="Proteomes" id="UP001229955"/>
    </source>
</evidence>
<dbReference type="GO" id="GO:0042586">
    <property type="term" value="F:peptide deformylase activity"/>
    <property type="evidence" value="ECO:0007669"/>
    <property type="project" value="UniProtKB-UniRule"/>
</dbReference>
<dbReference type="NCBIfam" id="NF001159">
    <property type="entry name" value="PRK00150.1-3"/>
    <property type="match status" value="1"/>
</dbReference>
<protein>
    <recommendedName>
        <fullName evidence="2">Peptide deformylase</fullName>
        <shortName evidence="2">PDF</shortName>
        <ecNumber evidence="2">3.5.1.88</ecNumber>
    </recommendedName>
    <alternativeName>
        <fullName evidence="2">Polypeptide deformylase</fullName>
    </alternativeName>
</protein>
<keyword evidence="2" id="KW-0648">Protein biosynthesis</keyword>
<dbReference type="EMBL" id="CP130612">
    <property type="protein sequence ID" value="WKW11186.1"/>
    <property type="molecule type" value="Genomic_DNA"/>
</dbReference>
<keyword evidence="2 4" id="KW-0378">Hydrolase</keyword>
<comment type="function">
    <text evidence="2">Removes the formyl group from the N-terminal Met of newly synthesized proteins. Requires at least a dipeptide for an efficient rate of reaction. N-terminal L-methionine is a prerequisite for activity but the enzyme has broad specificity at other positions.</text>
</comment>
<sequence length="195" mass="21309">MAVLPITVLGSPVLRQVTTPVAEVTDELRQLAADMFDTMRAAEGVGLAAPQVGRTERMCVVEVGDVAAVLINPEIIAREGKIKWEEGCLSIPEVFGWVERSAVVKVRAIGLDGQPFELEGRELLAVCIQHELDHLDGKLFIDHLSFLNRRKAMNAWDDEKDKYPGLLRILKPGDTDEPKGRAAASDAPAAHHDAL</sequence>
<feature type="binding site" evidence="2">
    <location>
        <position position="134"/>
    </location>
    <ligand>
        <name>Fe cation</name>
        <dbReference type="ChEBI" id="CHEBI:24875"/>
    </ligand>
</feature>
<feature type="binding site" evidence="2">
    <location>
        <position position="88"/>
    </location>
    <ligand>
        <name>Fe cation</name>
        <dbReference type="ChEBI" id="CHEBI:24875"/>
    </ligand>
</feature>
<keyword evidence="2" id="KW-0408">Iron</keyword>
<feature type="region of interest" description="Disordered" evidence="3">
    <location>
        <begin position="172"/>
        <end position="195"/>
    </location>
</feature>
<keyword evidence="6" id="KW-1185">Reference proteome</keyword>
<dbReference type="GO" id="GO:0006412">
    <property type="term" value="P:translation"/>
    <property type="evidence" value="ECO:0007669"/>
    <property type="project" value="UniProtKB-UniRule"/>
</dbReference>
<dbReference type="Pfam" id="PF01327">
    <property type="entry name" value="Pep_deformylase"/>
    <property type="match status" value="1"/>
</dbReference>
<comment type="catalytic activity">
    <reaction evidence="2">
        <text>N-terminal N-formyl-L-methionyl-[peptide] + H2O = N-terminal L-methionyl-[peptide] + formate</text>
        <dbReference type="Rhea" id="RHEA:24420"/>
        <dbReference type="Rhea" id="RHEA-COMP:10639"/>
        <dbReference type="Rhea" id="RHEA-COMP:10640"/>
        <dbReference type="ChEBI" id="CHEBI:15377"/>
        <dbReference type="ChEBI" id="CHEBI:15740"/>
        <dbReference type="ChEBI" id="CHEBI:49298"/>
        <dbReference type="ChEBI" id="CHEBI:64731"/>
        <dbReference type="EC" id="3.5.1.88"/>
    </reaction>
</comment>
<evidence type="ECO:0000256" key="1">
    <source>
        <dbReference type="ARBA" id="ARBA00010759"/>
    </source>
</evidence>
<evidence type="ECO:0000313" key="4">
    <source>
        <dbReference type="EMBL" id="WKW11186.1"/>
    </source>
</evidence>
<dbReference type="PIRSF" id="PIRSF004749">
    <property type="entry name" value="Pep_def"/>
    <property type="match status" value="1"/>
</dbReference>
<dbReference type="InterPro" id="IPR023635">
    <property type="entry name" value="Peptide_deformylase"/>
</dbReference>
<accession>A0AA49Q3S7</accession>
<dbReference type="GO" id="GO:0046872">
    <property type="term" value="F:metal ion binding"/>
    <property type="evidence" value="ECO:0007669"/>
    <property type="project" value="UniProtKB-KW"/>
</dbReference>
<feature type="binding site" evidence="2">
    <location>
        <position position="130"/>
    </location>
    <ligand>
        <name>Fe cation</name>
        <dbReference type="ChEBI" id="CHEBI:24875"/>
    </ligand>
</feature>
<dbReference type="SUPFAM" id="SSF56420">
    <property type="entry name" value="Peptide deformylase"/>
    <property type="match status" value="1"/>
</dbReference>
<name>A0AA49Q3S7_9BACT</name>
<dbReference type="RefSeq" id="WP_367886888.1">
    <property type="nucleotide sequence ID" value="NZ_CP130612.1"/>
</dbReference>
<dbReference type="AlphaFoldDB" id="A0AA49Q3S7"/>
<dbReference type="CDD" id="cd00487">
    <property type="entry name" value="Pep_deformylase"/>
    <property type="match status" value="1"/>
</dbReference>
<gene>
    <name evidence="2 4" type="primary">def</name>
    <name evidence="4" type="ORF">Strain138_000421</name>
    <name evidence="5" type="ORF">Strain318_000421</name>
</gene>
<dbReference type="EC" id="3.5.1.88" evidence="2"/>
<keyword evidence="2" id="KW-0479">Metal-binding</keyword>
<dbReference type="NCBIfam" id="TIGR00079">
    <property type="entry name" value="pept_deformyl"/>
    <property type="match status" value="1"/>
</dbReference>
<reference evidence="4" key="1">
    <citation type="submission" date="2023-07" db="EMBL/GenBank/DDBJ databases">
        <authorList>
            <person name="Haufschild T."/>
            <person name="Kallscheuer N."/>
            <person name="Hammer J."/>
            <person name="Kohn T."/>
            <person name="Kabuu M."/>
            <person name="Jogler M."/>
            <person name="Wohfarth N."/>
            <person name="Heuer A."/>
            <person name="Rohde M."/>
            <person name="van Teeseling M.C.F."/>
            <person name="Jogler C."/>
        </authorList>
    </citation>
    <scope>NUCLEOTIDE SEQUENCE</scope>
    <source>
        <strain evidence="4">Strain 138</strain>
        <strain evidence="5">Strain 318</strain>
    </source>
</reference>
<accession>A0AA49Q6T3</accession>
<comment type="cofactor">
    <cofactor evidence="2">
        <name>Fe(2+)</name>
        <dbReference type="ChEBI" id="CHEBI:29033"/>
    </cofactor>
    <text evidence="2">Binds 1 Fe(2+) ion.</text>
</comment>
<dbReference type="PANTHER" id="PTHR10458">
    <property type="entry name" value="PEPTIDE DEFORMYLASE"/>
    <property type="match status" value="1"/>
</dbReference>